<sequence>MEEGKHKEAGKGHEKQGDKKKSQNEENRHRMAAPPTPASVPLRRLEGKSTTTPRLRGLDGASARRRQGKNNKGKSGIFKLLGKGPTSFSSPIRPYMRGNS</sequence>
<evidence type="ECO:0000256" key="1">
    <source>
        <dbReference type="SAM" id="MobiDB-lite"/>
    </source>
</evidence>
<dbReference type="Proteomes" id="UP001341840">
    <property type="component" value="Unassembled WGS sequence"/>
</dbReference>
<reference evidence="2 3" key="1">
    <citation type="journal article" date="2023" name="Plants (Basel)">
        <title>Bridging the Gap: Combining Genomics and Transcriptomics Approaches to Understand Stylosanthes scabra, an Orphan Legume from the Brazilian Caatinga.</title>
        <authorList>
            <person name="Ferreira-Neto J.R.C."/>
            <person name="da Silva M.D."/>
            <person name="Binneck E."/>
            <person name="de Melo N.F."/>
            <person name="da Silva R.H."/>
            <person name="de Melo A.L.T.M."/>
            <person name="Pandolfi V."/>
            <person name="Bustamante F.O."/>
            <person name="Brasileiro-Vidal A.C."/>
            <person name="Benko-Iseppon A.M."/>
        </authorList>
    </citation>
    <scope>NUCLEOTIDE SEQUENCE [LARGE SCALE GENOMIC DNA]</scope>
    <source>
        <tissue evidence="2">Leaves</tissue>
    </source>
</reference>
<keyword evidence="3" id="KW-1185">Reference proteome</keyword>
<gene>
    <name evidence="2" type="ORF">PIB30_011078</name>
</gene>
<feature type="compositionally biased region" description="Basic residues" evidence="1">
    <location>
        <begin position="63"/>
        <end position="72"/>
    </location>
</feature>
<evidence type="ECO:0000313" key="2">
    <source>
        <dbReference type="EMBL" id="MED6192551.1"/>
    </source>
</evidence>
<name>A0ABU6X5C5_9FABA</name>
<evidence type="ECO:0000313" key="3">
    <source>
        <dbReference type="Proteomes" id="UP001341840"/>
    </source>
</evidence>
<organism evidence="2 3">
    <name type="scientific">Stylosanthes scabra</name>
    <dbReference type="NCBI Taxonomy" id="79078"/>
    <lineage>
        <taxon>Eukaryota</taxon>
        <taxon>Viridiplantae</taxon>
        <taxon>Streptophyta</taxon>
        <taxon>Embryophyta</taxon>
        <taxon>Tracheophyta</taxon>
        <taxon>Spermatophyta</taxon>
        <taxon>Magnoliopsida</taxon>
        <taxon>eudicotyledons</taxon>
        <taxon>Gunneridae</taxon>
        <taxon>Pentapetalae</taxon>
        <taxon>rosids</taxon>
        <taxon>fabids</taxon>
        <taxon>Fabales</taxon>
        <taxon>Fabaceae</taxon>
        <taxon>Papilionoideae</taxon>
        <taxon>50 kb inversion clade</taxon>
        <taxon>dalbergioids sensu lato</taxon>
        <taxon>Dalbergieae</taxon>
        <taxon>Pterocarpus clade</taxon>
        <taxon>Stylosanthes</taxon>
    </lineage>
</organism>
<feature type="region of interest" description="Disordered" evidence="1">
    <location>
        <begin position="1"/>
        <end position="100"/>
    </location>
</feature>
<feature type="compositionally biased region" description="Basic and acidic residues" evidence="1">
    <location>
        <begin position="1"/>
        <end position="29"/>
    </location>
</feature>
<comment type="caution">
    <text evidence="2">The sequence shown here is derived from an EMBL/GenBank/DDBJ whole genome shotgun (WGS) entry which is preliminary data.</text>
</comment>
<dbReference type="EMBL" id="JASCZI010211475">
    <property type="protein sequence ID" value="MED6192551.1"/>
    <property type="molecule type" value="Genomic_DNA"/>
</dbReference>
<protein>
    <submittedName>
        <fullName evidence="2">Uncharacterized protein</fullName>
    </submittedName>
</protein>
<accession>A0ABU6X5C5</accession>
<proteinExistence type="predicted"/>